<sequence>MNSRRMDERRQASCDFGREQISPVCARESCGGFRLPAFELWSPRRPDCQEGFWRGRGFPRVIVHLVREPAFGNRSTRSALWGSPGAVPAEPARSGKGGDIICLAAWGESGAFILLVVAWL</sequence>
<reference evidence="1" key="1">
    <citation type="journal article" date="2022" name="bioRxiv">
        <title>Sequencing and chromosome-scale assembly of the giantPleurodeles waltlgenome.</title>
        <authorList>
            <person name="Brown T."/>
            <person name="Elewa A."/>
            <person name="Iarovenko S."/>
            <person name="Subramanian E."/>
            <person name="Araus A.J."/>
            <person name="Petzold A."/>
            <person name="Susuki M."/>
            <person name="Suzuki K.-i.T."/>
            <person name="Hayashi T."/>
            <person name="Toyoda A."/>
            <person name="Oliveira C."/>
            <person name="Osipova E."/>
            <person name="Leigh N.D."/>
            <person name="Simon A."/>
            <person name="Yun M.H."/>
        </authorList>
    </citation>
    <scope>NUCLEOTIDE SEQUENCE</scope>
    <source>
        <strain evidence="1">20211129_DDA</strain>
        <tissue evidence="1">Liver</tissue>
    </source>
</reference>
<dbReference type="Proteomes" id="UP001066276">
    <property type="component" value="Chromosome 5"/>
</dbReference>
<dbReference type="EMBL" id="JANPWB010000009">
    <property type="protein sequence ID" value="KAJ1154243.1"/>
    <property type="molecule type" value="Genomic_DNA"/>
</dbReference>
<comment type="caution">
    <text evidence="1">The sequence shown here is derived from an EMBL/GenBank/DDBJ whole genome shotgun (WGS) entry which is preliminary data.</text>
</comment>
<organism evidence="1 2">
    <name type="scientific">Pleurodeles waltl</name>
    <name type="common">Iberian ribbed newt</name>
    <dbReference type="NCBI Taxonomy" id="8319"/>
    <lineage>
        <taxon>Eukaryota</taxon>
        <taxon>Metazoa</taxon>
        <taxon>Chordata</taxon>
        <taxon>Craniata</taxon>
        <taxon>Vertebrata</taxon>
        <taxon>Euteleostomi</taxon>
        <taxon>Amphibia</taxon>
        <taxon>Batrachia</taxon>
        <taxon>Caudata</taxon>
        <taxon>Salamandroidea</taxon>
        <taxon>Salamandridae</taxon>
        <taxon>Pleurodelinae</taxon>
        <taxon>Pleurodeles</taxon>
    </lineage>
</organism>
<proteinExistence type="predicted"/>
<evidence type="ECO:0000313" key="2">
    <source>
        <dbReference type="Proteomes" id="UP001066276"/>
    </source>
</evidence>
<gene>
    <name evidence="1" type="ORF">NDU88_006997</name>
</gene>
<keyword evidence="2" id="KW-1185">Reference proteome</keyword>
<evidence type="ECO:0000313" key="1">
    <source>
        <dbReference type="EMBL" id="KAJ1154243.1"/>
    </source>
</evidence>
<accession>A0AAV7RTH9</accession>
<dbReference type="AlphaFoldDB" id="A0AAV7RTH9"/>
<protein>
    <submittedName>
        <fullName evidence="1">Uncharacterized protein</fullName>
    </submittedName>
</protein>
<name>A0AAV7RTH9_PLEWA</name>